<dbReference type="PROSITE" id="PS51374">
    <property type="entry name" value="NDPK_LIKE"/>
    <property type="match status" value="1"/>
</dbReference>
<dbReference type="GO" id="GO:0006183">
    <property type="term" value="P:GTP biosynthetic process"/>
    <property type="evidence" value="ECO:0007669"/>
    <property type="project" value="InterPro"/>
</dbReference>
<dbReference type="AlphaFoldDB" id="A0A3B1CY88"/>
<evidence type="ECO:0000256" key="7">
    <source>
        <dbReference type="ARBA" id="ARBA00022777"/>
    </source>
</evidence>
<evidence type="ECO:0000256" key="6">
    <source>
        <dbReference type="ARBA" id="ARBA00022741"/>
    </source>
</evidence>
<gene>
    <name evidence="12" type="ORF">MNBD_IGNAVI01-962</name>
</gene>
<dbReference type="NCBIfam" id="NF001908">
    <property type="entry name" value="PRK00668.1"/>
    <property type="match status" value="1"/>
</dbReference>
<evidence type="ECO:0000256" key="8">
    <source>
        <dbReference type="ARBA" id="ARBA00022840"/>
    </source>
</evidence>
<evidence type="ECO:0000256" key="1">
    <source>
        <dbReference type="ARBA" id="ARBA00008142"/>
    </source>
</evidence>
<dbReference type="GO" id="GO:0005524">
    <property type="term" value="F:ATP binding"/>
    <property type="evidence" value="ECO:0007669"/>
    <property type="project" value="UniProtKB-KW"/>
</dbReference>
<keyword evidence="8" id="KW-0067">ATP-binding</keyword>
<sequence>MSNRTLAILKPDCVKKNLIGQVITKITEAGFKIKGIKMVRLTNASASGFYEIHKERPFFNDLLAYMTSGPCVPIALEKENAVEDFRKLIGATNPEQAEEGTIRKLYAENIEQNIIHGSDSDENAVKEIAHFFSKKELLENYSD</sequence>
<name>A0A3B1CY88_9ZZZZ</name>
<dbReference type="Gene3D" id="3.30.70.141">
    <property type="entry name" value="Nucleoside diphosphate kinase-like domain"/>
    <property type="match status" value="1"/>
</dbReference>
<evidence type="ECO:0000259" key="11">
    <source>
        <dbReference type="SMART" id="SM00562"/>
    </source>
</evidence>
<keyword evidence="10" id="KW-0546">Nucleotide metabolism</keyword>
<dbReference type="CDD" id="cd04413">
    <property type="entry name" value="NDPk_I"/>
    <property type="match status" value="1"/>
</dbReference>
<dbReference type="InterPro" id="IPR001564">
    <property type="entry name" value="Nucleoside_diP_kinase"/>
</dbReference>
<evidence type="ECO:0000313" key="12">
    <source>
        <dbReference type="EMBL" id="VAX27630.1"/>
    </source>
</evidence>
<proteinExistence type="inferred from homology"/>
<evidence type="ECO:0000256" key="2">
    <source>
        <dbReference type="ARBA" id="ARBA00012966"/>
    </source>
</evidence>
<reference evidence="12" key="1">
    <citation type="submission" date="2018-06" db="EMBL/GenBank/DDBJ databases">
        <authorList>
            <person name="Zhirakovskaya E."/>
        </authorList>
    </citation>
    <scope>NUCLEOTIDE SEQUENCE</scope>
</reference>
<dbReference type="HAMAP" id="MF_00451">
    <property type="entry name" value="NDP_kinase"/>
    <property type="match status" value="1"/>
</dbReference>
<keyword evidence="7 12" id="KW-0418">Kinase</keyword>
<accession>A0A3B1CY88</accession>
<dbReference type="EMBL" id="UOGD01000389">
    <property type="protein sequence ID" value="VAX27630.1"/>
    <property type="molecule type" value="Genomic_DNA"/>
</dbReference>
<dbReference type="InterPro" id="IPR034907">
    <property type="entry name" value="NDK-like_dom"/>
</dbReference>
<dbReference type="PRINTS" id="PR01243">
    <property type="entry name" value="NUCDPKINASE"/>
</dbReference>
<dbReference type="GO" id="GO:0004550">
    <property type="term" value="F:nucleoside diphosphate kinase activity"/>
    <property type="evidence" value="ECO:0007669"/>
    <property type="project" value="UniProtKB-EC"/>
</dbReference>
<dbReference type="Pfam" id="PF00334">
    <property type="entry name" value="NDK"/>
    <property type="match status" value="1"/>
</dbReference>
<keyword evidence="5" id="KW-0479">Metal-binding</keyword>
<feature type="domain" description="Nucleoside diphosphate kinase-like" evidence="11">
    <location>
        <begin position="2"/>
        <end position="139"/>
    </location>
</feature>
<dbReference type="GO" id="GO:0006241">
    <property type="term" value="P:CTP biosynthetic process"/>
    <property type="evidence" value="ECO:0007669"/>
    <property type="project" value="InterPro"/>
</dbReference>
<evidence type="ECO:0000256" key="4">
    <source>
        <dbReference type="ARBA" id="ARBA00022679"/>
    </source>
</evidence>
<keyword evidence="4 12" id="KW-0808">Transferase</keyword>
<dbReference type="PANTHER" id="PTHR46161:SF3">
    <property type="entry name" value="NUCLEOSIDE DIPHOSPHATE KINASE DDB_G0292928-RELATED"/>
    <property type="match status" value="1"/>
</dbReference>
<dbReference type="SMART" id="SM00562">
    <property type="entry name" value="NDK"/>
    <property type="match status" value="1"/>
</dbReference>
<dbReference type="EC" id="2.7.4.6" evidence="2"/>
<keyword evidence="6" id="KW-0547">Nucleotide-binding</keyword>
<keyword evidence="9" id="KW-0460">Magnesium</keyword>
<evidence type="ECO:0000256" key="9">
    <source>
        <dbReference type="ARBA" id="ARBA00022842"/>
    </source>
</evidence>
<evidence type="ECO:0000256" key="5">
    <source>
        <dbReference type="ARBA" id="ARBA00022723"/>
    </source>
</evidence>
<dbReference type="GO" id="GO:0046872">
    <property type="term" value="F:metal ion binding"/>
    <property type="evidence" value="ECO:0007669"/>
    <property type="project" value="UniProtKB-KW"/>
</dbReference>
<evidence type="ECO:0000256" key="10">
    <source>
        <dbReference type="ARBA" id="ARBA00023080"/>
    </source>
</evidence>
<dbReference type="GO" id="GO:0006228">
    <property type="term" value="P:UTP biosynthetic process"/>
    <property type="evidence" value="ECO:0007669"/>
    <property type="project" value="InterPro"/>
</dbReference>
<dbReference type="FunFam" id="3.30.70.141:FF:000003">
    <property type="entry name" value="Nucleoside diphosphate kinase"/>
    <property type="match status" value="1"/>
</dbReference>
<comment type="similarity">
    <text evidence="1">Belongs to the NDK family.</text>
</comment>
<evidence type="ECO:0000256" key="3">
    <source>
        <dbReference type="ARBA" id="ARBA00017632"/>
    </source>
</evidence>
<protein>
    <recommendedName>
        <fullName evidence="3">Nucleoside diphosphate kinase</fullName>
        <ecNumber evidence="2">2.7.4.6</ecNumber>
    </recommendedName>
</protein>
<dbReference type="SUPFAM" id="SSF54919">
    <property type="entry name" value="Nucleoside diphosphate kinase, NDK"/>
    <property type="match status" value="1"/>
</dbReference>
<organism evidence="12">
    <name type="scientific">hydrothermal vent metagenome</name>
    <dbReference type="NCBI Taxonomy" id="652676"/>
    <lineage>
        <taxon>unclassified sequences</taxon>
        <taxon>metagenomes</taxon>
        <taxon>ecological metagenomes</taxon>
    </lineage>
</organism>
<dbReference type="InterPro" id="IPR036850">
    <property type="entry name" value="NDK-like_dom_sf"/>
</dbReference>
<dbReference type="PANTHER" id="PTHR46161">
    <property type="entry name" value="NUCLEOSIDE DIPHOSPHATE KINASE"/>
    <property type="match status" value="1"/>
</dbReference>